<dbReference type="Proteomes" id="UP001341840">
    <property type="component" value="Unassembled WGS sequence"/>
</dbReference>
<proteinExistence type="predicted"/>
<name>A0ABU6WW31_9FABA</name>
<protein>
    <submittedName>
        <fullName evidence="1">Uncharacterized protein</fullName>
    </submittedName>
</protein>
<gene>
    <name evidence="1" type="ORF">PIB30_092458</name>
</gene>
<sequence>MPSPPLLLLLQNCSISERSIELEHKKKNMGDDGVLKKGIAKFYDESFAVWEDIWGYHRGFYPLDSTVSLFDHPAAQIRMIKQALTFAEWLW</sequence>
<evidence type="ECO:0000313" key="2">
    <source>
        <dbReference type="Proteomes" id="UP001341840"/>
    </source>
</evidence>
<keyword evidence="2" id="KW-1185">Reference proteome</keyword>
<reference evidence="1 2" key="1">
    <citation type="journal article" date="2023" name="Plants (Basel)">
        <title>Bridging the Gap: Combining Genomics and Transcriptomics Approaches to Understand Stylosanthes scabra, an Orphan Legume from the Brazilian Caatinga.</title>
        <authorList>
            <person name="Ferreira-Neto J.R.C."/>
            <person name="da Silva M.D."/>
            <person name="Binneck E."/>
            <person name="de Melo N.F."/>
            <person name="da Silva R.H."/>
            <person name="de Melo A.L.T.M."/>
            <person name="Pandolfi V."/>
            <person name="Bustamante F.O."/>
            <person name="Brasileiro-Vidal A.C."/>
            <person name="Benko-Iseppon A.M."/>
        </authorList>
    </citation>
    <scope>NUCLEOTIDE SEQUENCE [LARGE SCALE GENOMIC DNA]</scope>
    <source>
        <tissue evidence="1">Leaves</tissue>
    </source>
</reference>
<organism evidence="1 2">
    <name type="scientific">Stylosanthes scabra</name>
    <dbReference type="NCBI Taxonomy" id="79078"/>
    <lineage>
        <taxon>Eukaryota</taxon>
        <taxon>Viridiplantae</taxon>
        <taxon>Streptophyta</taxon>
        <taxon>Embryophyta</taxon>
        <taxon>Tracheophyta</taxon>
        <taxon>Spermatophyta</taxon>
        <taxon>Magnoliopsida</taxon>
        <taxon>eudicotyledons</taxon>
        <taxon>Gunneridae</taxon>
        <taxon>Pentapetalae</taxon>
        <taxon>rosids</taxon>
        <taxon>fabids</taxon>
        <taxon>Fabales</taxon>
        <taxon>Fabaceae</taxon>
        <taxon>Papilionoideae</taxon>
        <taxon>50 kb inversion clade</taxon>
        <taxon>dalbergioids sensu lato</taxon>
        <taxon>Dalbergieae</taxon>
        <taxon>Pterocarpus clade</taxon>
        <taxon>Stylosanthes</taxon>
    </lineage>
</organism>
<accession>A0ABU6WW31</accession>
<comment type="caution">
    <text evidence="1">The sequence shown here is derived from an EMBL/GenBank/DDBJ whole genome shotgun (WGS) entry which is preliminary data.</text>
</comment>
<evidence type="ECO:0000313" key="1">
    <source>
        <dbReference type="EMBL" id="MED6189101.1"/>
    </source>
</evidence>
<feature type="non-terminal residue" evidence="1">
    <location>
        <position position="91"/>
    </location>
</feature>
<dbReference type="EMBL" id="JASCZI010183150">
    <property type="protein sequence ID" value="MED6189101.1"/>
    <property type="molecule type" value="Genomic_DNA"/>
</dbReference>